<sequence length="126" mass="15040">MVTVYGPGTQKITREQFDILLESYFKKTLGNLIHEFRKSSTIADDFESTLKEALTKRNWLAHNYFWERAEKLQTENGREDMKEELHEIANYFEEIDHNFTLIIIDWGKKHGITEEMIQIKLENLMN</sequence>
<accession>A0A811TBV0</accession>
<name>A0A811TBV0_9EURY</name>
<comment type="caution">
    <text evidence="1">The sequence shown here is derived from an EMBL/GenBank/DDBJ whole genome shotgun (WGS) entry which is preliminary data.</text>
</comment>
<organism evidence="1 2">
    <name type="scientific">Candidatus Argoarchaeum ethanivorans</name>
    <dbReference type="NCBI Taxonomy" id="2608793"/>
    <lineage>
        <taxon>Archaea</taxon>
        <taxon>Methanobacteriati</taxon>
        <taxon>Methanobacteriota</taxon>
        <taxon>Stenosarchaea group</taxon>
        <taxon>Methanomicrobia</taxon>
        <taxon>Methanosarcinales</taxon>
        <taxon>Methanosarcinales incertae sedis</taxon>
        <taxon>GOM Arc I cluster</taxon>
        <taxon>Candidatus Argoarchaeum</taxon>
    </lineage>
</organism>
<evidence type="ECO:0000313" key="1">
    <source>
        <dbReference type="EMBL" id="CAD6494977.1"/>
    </source>
</evidence>
<dbReference type="Proteomes" id="UP000634805">
    <property type="component" value="Unassembled WGS sequence"/>
</dbReference>
<proteinExistence type="predicted"/>
<evidence type="ECO:0000313" key="2">
    <source>
        <dbReference type="Proteomes" id="UP000634805"/>
    </source>
</evidence>
<protein>
    <submittedName>
        <fullName evidence="1">Uncharacterized protein</fullName>
    </submittedName>
</protein>
<gene>
    <name evidence="1" type="ORF">EMLJLAPB_01062</name>
</gene>
<reference evidence="1" key="1">
    <citation type="submission" date="2020-10" db="EMBL/GenBank/DDBJ databases">
        <authorList>
            <person name="Hahn C.J."/>
            <person name="Laso-Perez R."/>
            <person name="Vulcano F."/>
            <person name="Vaziourakis K.-M."/>
            <person name="Stokke R."/>
            <person name="Steen I.H."/>
            <person name="Teske A."/>
            <person name="Boetius A."/>
            <person name="Liebeke M."/>
            <person name="Amann R."/>
            <person name="Knittel K."/>
        </authorList>
    </citation>
    <scope>NUCLEOTIDE SEQUENCE</scope>
    <source>
        <strain evidence="1">Gfbio:e3339647-f889-4370-9287-4fb5cb688e4c:AG392D22_GoMArc1</strain>
    </source>
</reference>
<dbReference type="EMBL" id="CAJHIS010000041">
    <property type="protein sequence ID" value="CAD6494977.1"/>
    <property type="molecule type" value="Genomic_DNA"/>
</dbReference>
<dbReference type="AlphaFoldDB" id="A0A811TBV0"/>